<evidence type="ECO:0008006" key="5">
    <source>
        <dbReference type="Google" id="ProtNLM"/>
    </source>
</evidence>
<dbReference type="EMBL" id="JAUHPV010000002">
    <property type="protein sequence ID" value="MDN4471979.1"/>
    <property type="molecule type" value="Genomic_DNA"/>
</dbReference>
<keyword evidence="2" id="KW-1133">Transmembrane helix</keyword>
<evidence type="ECO:0000256" key="2">
    <source>
        <dbReference type="SAM" id="Phobius"/>
    </source>
</evidence>
<feature type="region of interest" description="Disordered" evidence="1">
    <location>
        <begin position="42"/>
        <end position="87"/>
    </location>
</feature>
<feature type="compositionally biased region" description="Low complexity" evidence="1">
    <location>
        <begin position="42"/>
        <end position="59"/>
    </location>
</feature>
<accession>A0ABT8FZT5</accession>
<name>A0ABT8FZT5_9MICO</name>
<sequence>MSGIDAMLISIIPSIGVGLLFWYVMRAVIRADRNERAAIAAQEAEWDAQQEAAAGSGHASSEDAPEPDSGVNGGAEGSGRETSSSQG</sequence>
<dbReference type="RefSeq" id="WP_301126197.1">
    <property type="nucleotide sequence ID" value="NZ_JAUHPV010000002.1"/>
</dbReference>
<gene>
    <name evidence="3" type="ORF">QQX04_03110</name>
</gene>
<keyword evidence="4" id="KW-1185">Reference proteome</keyword>
<feature type="transmembrane region" description="Helical" evidence="2">
    <location>
        <begin position="6"/>
        <end position="25"/>
    </location>
</feature>
<keyword evidence="2" id="KW-0472">Membrane</keyword>
<proteinExistence type="predicted"/>
<keyword evidence="2" id="KW-0812">Transmembrane</keyword>
<reference evidence="3" key="1">
    <citation type="submission" date="2023-06" db="EMBL/GenBank/DDBJ databases">
        <title>SYSU T00b26.</title>
        <authorList>
            <person name="Gao L."/>
            <person name="Fang B.-Z."/>
            <person name="Li W.-J."/>
        </authorList>
    </citation>
    <scope>NUCLEOTIDE SEQUENCE</scope>
    <source>
        <strain evidence="3">SYSU T00b26</strain>
    </source>
</reference>
<evidence type="ECO:0000256" key="1">
    <source>
        <dbReference type="SAM" id="MobiDB-lite"/>
    </source>
</evidence>
<protein>
    <recommendedName>
        <fullName evidence="5">Lysyl-tRNA synthetase</fullName>
    </recommendedName>
</protein>
<evidence type="ECO:0000313" key="3">
    <source>
        <dbReference type="EMBL" id="MDN4471979.1"/>
    </source>
</evidence>
<evidence type="ECO:0000313" key="4">
    <source>
        <dbReference type="Proteomes" id="UP001172738"/>
    </source>
</evidence>
<comment type="caution">
    <text evidence="3">The sequence shown here is derived from an EMBL/GenBank/DDBJ whole genome shotgun (WGS) entry which is preliminary data.</text>
</comment>
<organism evidence="3 4">
    <name type="scientific">Demequina zhanjiangensis</name>
    <dbReference type="NCBI Taxonomy" id="3051659"/>
    <lineage>
        <taxon>Bacteria</taxon>
        <taxon>Bacillati</taxon>
        <taxon>Actinomycetota</taxon>
        <taxon>Actinomycetes</taxon>
        <taxon>Micrococcales</taxon>
        <taxon>Demequinaceae</taxon>
        <taxon>Demequina</taxon>
    </lineage>
</organism>
<dbReference type="Proteomes" id="UP001172738">
    <property type="component" value="Unassembled WGS sequence"/>
</dbReference>